<evidence type="ECO:0000313" key="3">
    <source>
        <dbReference type="Proteomes" id="UP001144280"/>
    </source>
</evidence>
<gene>
    <name evidence="2" type="ORF">Pa4123_89790</name>
</gene>
<dbReference type="RefSeq" id="WP_281906090.1">
    <property type="nucleotide sequence ID" value="NZ_BSDI01000096.1"/>
</dbReference>
<comment type="caution">
    <text evidence="2">The sequence shown here is derived from an EMBL/GenBank/DDBJ whole genome shotgun (WGS) entry which is preliminary data.</text>
</comment>
<name>A0ABQ5RBC1_9ACTN</name>
<keyword evidence="3" id="KW-1185">Reference proteome</keyword>
<dbReference type="Proteomes" id="UP001144280">
    <property type="component" value="Unassembled WGS sequence"/>
</dbReference>
<dbReference type="EMBL" id="BSDI01000096">
    <property type="protein sequence ID" value="GLI03700.1"/>
    <property type="molecule type" value="Genomic_DNA"/>
</dbReference>
<organism evidence="2 3">
    <name type="scientific">Phytohabitans aurantiacus</name>
    <dbReference type="NCBI Taxonomy" id="3016789"/>
    <lineage>
        <taxon>Bacteria</taxon>
        <taxon>Bacillati</taxon>
        <taxon>Actinomycetota</taxon>
        <taxon>Actinomycetes</taxon>
        <taxon>Micromonosporales</taxon>
        <taxon>Micromonosporaceae</taxon>
    </lineage>
</organism>
<accession>A0ABQ5RBC1</accession>
<reference evidence="2" key="1">
    <citation type="submission" date="2022-12" db="EMBL/GenBank/DDBJ databases">
        <title>New Phytohabitans aurantiacus sp. RD004123 nov., an actinomycete isolated from soil.</title>
        <authorList>
            <person name="Triningsih D.W."/>
            <person name="Harunari E."/>
            <person name="Igarashi Y."/>
        </authorList>
    </citation>
    <scope>NUCLEOTIDE SEQUENCE</scope>
    <source>
        <strain evidence="2">RD004123</strain>
    </source>
</reference>
<protein>
    <recommendedName>
        <fullName evidence="1">RAMA domain-containing protein</fullName>
    </recommendedName>
</protein>
<evidence type="ECO:0000259" key="1">
    <source>
        <dbReference type="Pfam" id="PF18755"/>
    </source>
</evidence>
<proteinExistence type="predicted"/>
<evidence type="ECO:0000313" key="2">
    <source>
        <dbReference type="EMBL" id="GLI03700.1"/>
    </source>
</evidence>
<dbReference type="Pfam" id="PF18755">
    <property type="entry name" value="RAMA"/>
    <property type="match status" value="1"/>
</dbReference>
<sequence>MPFVRIDDALMAHLREHGRFGDTHNDIVRRLLGMPPAERVSARAGASGSGALMPLIAAGTLAVGDTVTWYRRNLGEVHTATVDDAGRLVTADGAVHITPGTCASSIAGYPCKGWPNWRTAAGASLQQLRDRAAEAIAADRPTSGAAAG</sequence>
<feature type="domain" description="RAMA" evidence="1">
    <location>
        <begin position="39"/>
        <end position="134"/>
    </location>
</feature>
<dbReference type="InterPro" id="IPR040843">
    <property type="entry name" value="RAMA"/>
</dbReference>